<protein>
    <submittedName>
        <fullName evidence="1">Uncharacterized protein</fullName>
    </submittedName>
</protein>
<comment type="caution">
    <text evidence="1">The sequence shown here is derived from an EMBL/GenBank/DDBJ whole genome shotgun (WGS) entry which is preliminary data.</text>
</comment>
<dbReference type="AlphaFoldDB" id="A0AAD7CQZ4"/>
<evidence type="ECO:0000313" key="1">
    <source>
        <dbReference type="EMBL" id="KAJ7659387.1"/>
    </source>
</evidence>
<gene>
    <name evidence="1" type="ORF">B0H17DRAFT_954826</name>
</gene>
<dbReference type="EMBL" id="JARKIE010000272">
    <property type="protein sequence ID" value="KAJ7659387.1"/>
    <property type="molecule type" value="Genomic_DNA"/>
</dbReference>
<evidence type="ECO:0000313" key="2">
    <source>
        <dbReference type="Proteomes" id="UP001221757"/>
    </source>
</evidence>
<dbReference type="Proteomes" id="UP001221757">
    <property type="component" value="Unassembled WGS sequence"/>
</dbReference>
<accession>A0AAD7CQZ4</accession>
<proteinExistence type="predicted"/>
<name>A0AAD7CQZ4_MYCRO</name>
<reference evidence="1" key="1">
    <citation type="submission" date="2023-03" db="EMBL/GenBank/DDBJ databases">
        <title>Massive genome expansion in bonnet fungi (Mycena s.s.) driven by repeated elements and novel gene families across ecological guilds.</title>
        <authorList>
            <consortium name="Lawrence Berkeley National Laboratory"/>
            <person name="Harder C.B."/>
            <person name="Miyauchi S."/>
            <person name="Viragh M."/>
            <person name="Kuo A."/>
            <person name="Thoen E."/>
            <person name="Andreopoulos B."/>
            <person name="Lu D."/>
            <person name="Skrede I."/>
            <person name="Drula E."/>
            <person name="Henrissat B."/>
            <person name="Morin E."/>
            <person name="Kohler A."/>
            <person name="Barry K."/>
            <person name="LaButti K."/>
            <person name="Morin E."/>
            <person name="Salamov A."/>
            <person name="Lipzen A."/>
            <person name="Mereny Z."/>
            <person name="Hegedus B."/>
            <person name="Baldrian P."/>
            <person name="Stursova M."/>
            <person name="Weitz H."/>
            <person name="Taylor A."/>
            <person name="Grigoriev I.V."/>
            <person name="Nagy L.G."/>
            <person name="Martin F."/>
            <person name="Kauserud H."/>
        </authorList>
    </citation>
    <scope>NUCLEOTIDE SEQUENCE</scope>
    <source>
        <strain evidence="1">CBHHK067</strain>
    </source>
</reference>
<sequence>MAHHNEEEILNQIQKYGEYLTIECQLAIFNISWKHQTTRPPLCVVNVDRECLVFFEEMLFENSFDTGRARNQQWGLDAEPHQDDWTPYADIPTHWNRTSGWYPLINPLNHAQYSPNQATVDRSSTKMLRCQTPMFGPREVRQRPSSGTRIES</sequence>
<organism evidence="1 2">
    <name type="scientific">Mycena rosella</name>
    <name type="common">Pink bonnet</name>
    <name type="synonym">Agaricus rosellus</name>
    <dbReference type="NCBI Taxonomy" id="1033263"/>
    <lineage>
        <taxon>Eukaryota</taxon>
        <taxon>Fungi</taxon>
        <taxon>Dikarya</taxon>
        <taxon>Basidiomycota</taxon>
        <taxon>Agaricomycotina</taxon>
        <taxon>Agaricomycetes</taxon>
        <taxon>Agaricomycetidae</taxon>
        <taxon>Agaricales</taxon>
        <taxon>Marasmiineae</taxon>
        <taxon>Mycenaceae</taxon>
        <taxon>Mycena</taxon>
    </lineage>
</organism>
<keyword evidence="2" id="KW-1185">Reference proteome</keyword>